<reference evidence="1 2" key="1">
    <citation type="submission" date="2023-08" db="EMBL/GenBank/DDBJ databases">
        <title>A Necator americanus chromosomal reference genome.</title>
        <authorList>
            <person name="Ilik V."/>
            <person name="Petrzelkova K.J."/>
            <person name="Pardy F."/>
            <person name="Fuh T."/>
            <person name="Niatou-Singa F.S."/>
            <person name="Gouil Q."/>
            <person name="Baker L."/>
            <person name="Ritchie M.E."/>
            <person name="Jex A.R."/>
            <person name="Gazzola D."/>
            <person name="Li H."/>
            <person name="Toshio Fujiwara R."/>
            <person name="Zhan B."/>
            <person name="Aroian R.V."/>
            <person name="Pafco B."/>
            <person name="Schwarz E.M."/>
        </authorList>
    </citation>
    <scope>NUCLEOTIDE SEQUENCE [LARGE SCALE GENOMIC DNA]</scope>
    <source>
        <strain evidence="1 2">Aroian</strain>
        <tissue evidence="1">Whole animal</tissue>
    </source>
</reference>
<sequence length="110" mass="12291">MGYRCTLYPSAPDQRSPAEALPGRRLQTQFGLMLPSRDITNGTRDVKMESQFNRRSVHDAAALRSTTRFLPLLSRITEDGNLLALPVSSHAVLETQPTLFTVEKKYGLNT</sequence>
<accession>A0ABR1D0J4</accession>
<gene>
    <name evidence="1" type="primary">Necator_chrIII.g11768</name>
    <name evidence="1" type="ORF">RB195_011003</name>
</gene>
<organism evidence="1 2">
    <name type="scientific">Necator americanus</name>
    <name type="common">Human hookworm</name>
    <dbReference type="NCBI Taxonomy" id="51031"/>
    <lineage>
        <taxon>Eukaryota</taxon>
        <taxon>Metazoa</taxon>
        <taxon>Ecdysozoa</taxon>
        <taxon>Nematoda</taxon>
        <taxon>Chromadorea</taxon>
        <taxon>Rhabditida</taxon>
        <taxon>Rhabditina</taxon>
        <taxon>Rhabditomorpha</taxon>
        <taxon>Strongyloidea</taxon>
        <taxon>Ancylostomatidae</taxon>
        <taxon>Bunostominae</taxon>
        <taxon>Necator</taxon>
    </lineage>
</organism>
<dbReference type="EMBL" id="JAVFWL010000003">
    <property type="protein sequence ID" value="KAK6744043.1"/>
    <property type="molecule type" value="Genomic_DNA"/>
</dbReference>
<keyword evidence="2" id="KW-1185">Reference proteome</keyword>
<proteinExistence type="predicted"/>
<name>A0ABR1D0J4_NECAM</name>
<dbReference type="Proteomes" id="UP001303046">
    <property type="component" value="Unassembled WGS sequence"/>
</dbReference>
<evidence type="ECO:0000313" key="1">
    <source>
        <dbReference type="EMBL" id="KAK6744043.1"/>
    </source>
</evidence>
<protein>
    <submittedName>
        <fullName evidence="1">Uncharacterized protein</fullName>
    </submittedName>
</protein>
<comment type="caution">
    <text evidence="1">The sequence shown here is derived from an EMBL/GenBank/DDBJ whole genome shotgun (WGS) entry which is preliminary data.</text>
</comment>
<evidence type="ECO:0000313" key="2">
    <source>
        <dbReference type="Proteomes" id="UP001303046"/>
    </source>
</evidence>